<sequence length="158" mass="16993">MPDSVHLRQCHARKSFPAQQTSSASAGTLPEIPEYPRCLAGGEAVLTRELNLGLERYCSAGSRAFKAQPLRGDALLFFPLTPQLTVDLDTVHGGCPPRGADKWIAQAWFNLDAEQTGDLQLRIALPAAKGSEKLDKAAAVKAVQRLRQAMSPTSTDAP</sequence>
<organism evidence="1">
    <name type="scientific">Chrysotila carterae</name>
    <name type="common">Marine alga</name>
    <name type="synonym">Syracosphaera carterae</name>
    <dbReference type="NCBI Taxonomy" id="13221"/>
    <lineage>
        <taxon>Eukaryota</taxon>
        <taxon>Haptista</taxon>
        <taxon>Haptophyta</taxon>
        <taxon>Prymnesiophyceae</taxon>
        <taxon>Isochrysidales</taxon>
        <taxon>Isochrysidaceae</taxon>
        <taxon>Chrysotila</taxon>
    </lineage>
</organism>
<gene>
    <name evidence="1" type="ORF">PCAR00345_LOCUS4137</name>
</gene>
<dbReference type="EMBL" id="HBIZ01007212">
    <property type="protein sequence ID" value="CAE0751552.1"/>
    <property type="molecule type" value="Transcribed_RNA"/>
</dbReference>
<dbReference type="Gene3D" id="2.60.120.620">
    <property type="entry name" value="q2cbj1_9rhob like domain"/>
    <property type="match status" value="1"/>
</dbReference>
<accession>A0A7S4B2C8</accession>
<proteinExistence type="predicted"/>
<reference evidence="1" key="1">
    <citation type="submission" date="2021-01" db="EMBL/GenBank/DDBJ databases">
        <authorList>
            <person name="Corre E."/>
            <person name="Pelletier E."/>
            <person name="Niang G."/>
            <person name="Scheremetjew M."/>
            <person name="Finn R."/>
            <person name="Kale V."/>
            <person name="Holt S."/>
            <person name="Cochrane G."/>
            <person name="Meng A."/>
            <person name="Brown T."/>
            <person name="Cohen L."/>
        </authorList>
    </citation>
    <scope>NUCLEOTIDE SEQUENCE</scope>
    <source>
        <strain evidence="1">CCMP645</strain>
    </source>
</reference>
<evidence type="ECO:0000313" key="1">
    <source>
        <dbReference type="EMBL" id="CAE0751552.1"/>
    </source>
</evidence>
<name>A0A7S4B2C8_CHRCT</name>
<dbReference type="AlphaFoldDB" id="A0A7S4B2C8"/>
<evidence type="ECO:0008006" key="2">
    <source>
        <dbReference type="Google" id="ProtNLM"/>
    </source>
</evidence>
<protein>
    <recommendedName>
        <fullName evidence="2">Prolyl 4-hydroxylase alpha subunit Fe(2+) 2OG dioxygenase domain-containing protein</fullName>
    </recommendedName>
</protein>